<name>A0A7R8US96_HERIL</name>
<dbReference type="InterPro" id="IPR008271">
    <property type="entry name" value="Ser/Thr_kinase_AS"/>
</dbReference>
<comment type="similarity">
    <text evidence="1">Belongs to the protein kinase superfamily. AGC Ser/Thr protein kinase family. cGMP subfamily.</text>
</comment>
<dbReference type="InterPro" id="IPR000961">
    <property type="entry name" value="AGC-kinase_C"/>
</dbReference>
<dbReference type="InterPro" id="IPR000719">
    <property type="entry name" value="Prot_kinase_dom"/>
</dbReference>
<dbReference type="SUPFAM" id="SSF51206">
    <property type="entry name" value="cAMP-binding domain-like"/>
    <property type="match status" value="2"/>
</dbReference>
<dbReference type="CDD" id="cd00038">
    <property type="entry name" value="CAP_ED"/>
    <property type="match status" value="2"/>
</dbReference>
<feature type="compositionally biased region" description="Gly residues" evidence="12">
    <location>
        <begin position="192"/>
        <end position="211"/>
    </location>
</feature>
<organism evidence="16 17">
    <name type="scientific">Hermetia illucens</name>
    <name type="common">Black soldier fly</name>
    <dbReference type="NCBI Taxonomy" id="343691"/>
    <lineage>
        <taxon>Eukaryota</taxon>
        <taxon>Metazoa</taxon>
        <taxon>Ecdysozoa</taxon>
        <taxon>Arthropoda</taxon>
        <taxon>Hexapoda</taxon>
        <taxon>Insecta</taxon>
        <taxon>Pterygota</taxon>
        <taxon>Neoptera</taxon>
        <taxon>Endopterygota</taxon>
        <taxon>Diptera</taxon>
        <taxon>Brachycera</taxon>
        <taxon>Stratiomyomorpha</taxon>
        <taxon>Stratiomyidae</taxon>
        <taxon>Hermetiinae</taxon>
        <taxon>Hermetia</taxon>
    </lineage>
</organism>
<evidence type="ECO:0000256" key="5">
    <source>
        <dbReference type="ARBA" id="ARBA00022679"/>
    </source>
</evidence>
<dbReference type="OMA" id="MYPKQIP"/>
<evidence type="ECO:0000313" key="17">
    <source>
        <dbReference type="Proteomes" id="UP000594454"/>
    </source>
</evidence>
<dbReference type="SMART" id="SM00133">
    <property type="entry name" value="S_TK_X"/>
    <property type="match status" value="1"/>
</dbReference>
<sequence>MACIRKFFLKDHGSWTPASIEPGLSNERARRYTVIDFENVRPKFADSSTNGNIKTLKFAEETPTFSSNAKPKLRNKSPTPHNQNTTHVKRPAPKHPKDDPRNISEINKNTNNNETSTDITPITKQPHERSPRPSHSVTIERKSILLHIQTPTYLDELKEKQNVLREKKRSKAELASRDHKYAGNYEELKFGIGSGGNKSVVTGGGSKGTGKGQKSSSSSKSYHKQSLNEAGVAKVSKVKQLDRDSGVHVGENGLNNNNNNDDAETERTSSTRESTDLIPPSRVQGRRKEGLIFTRPKISKEREKIIKVFEKDEKTRNLLRSAIEANEFLNNYMNNECKELVIDAMEPAVYEKDSFIIRENEEGSEIYVSDEGVFDVIKNNEIINTFGAGNVFGELAILYTAKRAASIKASSQAKVWKIERTKFRTIMVNLGSREREENLNFLRSVPLLKDLPEEILLRVVDLLKRVFFPTNTCIVRQGNVGNDFFIIRGGSVTIKKNVEGGGERVVGRRKRGEYFGEQALLNEDRRMASVYADAPGAECLKLDRVSFISYLGTIPELKERPIDRHVPSEERRASNISNIYSHIQLHELERVAVLGVGGFGRVDLVSYKGTQTFALKVLRKIDIIKQEQIDHVYSEKMVMQMCHSPFIVELYTTFRDNKCVYFLMEACLGGDVWTIMHQRQYFDERTAKFIVACVVEAFEFLHERNIIYRDLKPENLMLTPDGYCKLVDFGFAKRIAPNGKTNTFAGTPVYVAPEIILDRGHDRAVDYWELGILIHELLTGRPPFRGRDEMKIYQQILGGIEVVKMSAKIPKPAQNLIKNLCKQMPAERLGYQKRGIMDIKRHSWFDGFDWHKLQNKTMPAPIKRPIRNNTDLRYFTPNDEALDSPPDELSGWDKDF</sequence>
<dbReference type="InterPro" id="IPR011009">
    <property type="entry name" value="Kinase-like_dom_sf"/>
</dbReference>
<feature type="compositionally biased region" description="Low complexity" evidence="12">
    <location>
        <begin position="103"/>
        <end position="116"/>
    </location>
</feature>
<dbReference type="PANTHER" id="PTHR24353">
    <property type="entry name" value="CYCLIC NUCLEOTIDE-DEPENDENT PROTEIN KINASE"/>
    <property type="match status" value="1"/>
</dbReference>
<evidence type="ECO:0000256" key="8">
    <source>
        <dbReference type="ARBA" id="ARBA00022840"/>
    </source>
</evidence>
<dbReference type="InterPro" id="IPR000595">
    <property type="entry name" value="cNMP-bd_dom"/>
</dbReference>
<dbReference type="FunFam" id="2.60.120.10:FF:000130">
    <property type="entry name" value="Protein kinase, cGMP-dependent"/>
    <property type="match status" value="1"/>
</dbReference>
<keyword evidence="5" id="KW-0808">Transferase</keyword>
<feature type="region of interest" description="Disordered" evidence="12">
    <location>
        <begin position="62"/>
        <end position="139"/>
    </location>
</feature>
<keyword evidence="3" id="KW-0723">Serine/threonine-protein kinase</keyword>
<keyword evidence="6" id="KW-0547">Nucleotide-binding</keyword>
<evidence type="ECO:0000256" key="1">
    <source>
        <dbReference type="ARBA" id="ARBA00006352"/>
    </source>
</evidence>
<evidence type="ECO:0000256" key="7">
    <source>
        <dbReference type="ARBA" id="ARBA00022777"/>
    </source>
</evidence>
<evidence type="ECO:0000256" key="9">
    <source>
        <dbReference type="ARBA" id="ARBA00022992"/>
    </source>
</evidence>
<evidence type="ECO:0000256" key="12">
    <source>
        <dbReference type="SAM" id="MobiDB-lite"/>
    </source>
</evidence>
<keyword evidence="4" id="KW-0140">cGMP</keyword>
<feature type="region of interest" description="Disordered" evidence="12">
    <location>
        <begin position="189"/>
        <end position="284"/>
    </location>
</feature>
<dbReference type="PROSITE" id="PS00108">
    <property type="entry name" value="PROTEIN_KINASE_ST"/>
    <property type="match status" value="1"/>
</dbReference>
<feature type="region of interest" description="Disordered" evidence="12">
    <location>
        <begin position="876"/>
        <end position="896"/>
    </location>
</feature>
<evidence type="ECO:0000256" key="11">
    <source>
        <dbReference type="ARBA" id="ARBA00047462"/>
    </source>
</evidence>
<evidence type="ECO:0000256" key="3">
    <source>
        <dbReference type="ARBA" id="ARBA00022527"/>
    </source>
</evidence>
<feature type="domain" description="Protein kinase" evidence="13">
    <location>
        <begin position="588"/>
        <end position="845"/>
    </location>
</feature>
<feature type="compositionally biased region" description="Basic and acidic residues" evidence="12">
    <location>
        <begin position="265"/>
        <end position="275"/>
    </location>
</feature>
<proteinExistence type="inferred from homology"/>
<comment type="catalytic activity">
    <reaction evidence="11">
        <text>L-seryl-[protein] + ATP = O-phospho-L-seryl-[protein] + ADP + H(+)</text>
        <dbReference type="Rhea" id="RHEA:17989"/>
        <dbReference type="Rhea" id="RHEA-COMP:9863"/>
        <dbReference type="Rhea" id="RHEA-COMP:11604"/>
        <dbReference type="ChEBI" id="CHEBI:15378"/>
        <dbReference type="ChEBI" id="CHEBI:29999"/>
        <dbReference type="ChEBI" id="CHEBI:30616"/>
        <dbReference type="ChEBI" id="CHEBI:83421"/>
        <dbReference type="ChEBI" id="CHEBI:456216"/>
        <dbReference type="EC" id="2.7.11.12"/>
    </reaction>
</comment>
<comment type="catalytic activity">
    <reaction evidence="10">
        <text>L-threonyl-[protein] + ATP = O-phospho-L-threonyl-[protein] + ADP + H(+)</text>
        <dbReference type="Rhea" id="RHEA:46608"/>
        <dbReference type="Rhea" id="RHEA-COMP:11060"/>
        <dbReference type="Rhea" id="RHEA-COMP:11605"/>
        <dbReference type="ChEBI" id="CHEBI:15378"/>
        <dbReference type="ChEBI" id="CHEBI:30013"/>
        <dbReference type="ChEBI" id="CHEBI:30616"/>
        <dbReference type="ChEBI" id="CHEBI:61977"/>
        <dbReference type="ChEBI" id="CHEBI:456216"/>
        <dbReference type="EC" id="2.7.11.12"/>
    </reaction>
</comment>
<dbReference type="GO" id="GO:0030553">
    <property type="term" value="F:cGMP binding"/>
    <property type="evidence" value="ECO:0007669"/>
    <property type="project" value="UniProtKB-KW"/>
</dbReference>
<gene>
    <name evidence="16" type="ORF">HERILL_LOCUS8822</name>
</gene>
<dbReference type="SMART" id="SM00220">
    <property type="entry name" value="S_TKc"/>
    <property type="match status" value="1"/>
</dbReference>
<dbReference type="SUPFAM" id="SSF56112">
    <property type="entry name" value="Protein kinase-like (PK-like)"/>
    <property type="match status" value="1"/>
</dbReference>
<dbReference type="PROSITE" id="PS00888">
    <property type="entry name" value="CNMP_BINDING_1"/>
    <property type="match status" value="1"/>
</dbReference>
<dbReference type="InParanoid" id="A0A7R8US96"/>
<dbReference type="PROSITE" id="PS50011">
    <property type="entry name" value="PROTEIN_KINASE_DOM"/>
    <property type="match status" value="1"/>
</dbReference>
<dbReference type="PROSITE" id="PS50042">
    <property type="entry name" value="CNMP_BINDING_3"/>
    <property type="match status" value="2"/>
</dbReference>
<dbReference type="PANTHER" id="PTHR24353:SF144">
    <property type="match status" value="1"/>
</dbReference>
<keyword evidence="8" id="KW-0067">ATP-binding</keyword>
<evidence type="ECO:0000256" key="4">
    <source>
        <dbReference type="ARBA" id="ARBA00022535"/>
    </source>
</evidence>
<dbReference type="Gene3D" id="1.10.510.10">
    <property type="entry name" value="Transferase(Phosphotransferase) domain 1"/>
    <property type="match status" value="1"/>
</dbReference>
<dbReference type="PROSITE" id="PS51285">
    <property type="entry name" value="AGC_KINASE_CTER"/>
    <property type="match status" value="1"/>
</dbReference>
<dbReference type="FunFam" id="1.10.510.10:FF:000210">
    <property type="entry name" value="Non-specific serine/threonine protein kinase"/>
    <property type="match status" value="1"/>
</dbReference>
<keyword evidence="7" id="KW-0418">Kinase</keyword>
<dbReference type="Pfam" id="PF00027">
    <property type="entry name" value="cNMP_binding"/>
    <property type="match status" value="2"/>
</dbReference>
<evidence type="ECO:0000256" key="2">
    <source>
        <dbReference type="ARBA" id="ARBA00012428"/>
    </source>
</evidence>
<dbReference type="CDD" id="cd05572">
    <property type="entry name" value="STKc_cGK"/>
    <property type="match status" value="1"/>
</dbReference>
<feature type="compositionally biased region" description="Polar residues" evidence="12">
    <location>
        <begin position="76"/>
        <end position="86"/>
    </location>
</feature>
<feature type="domain" description="Cyclic nucleotide-binding" evidence="14">
    <location>
        <begin position="329"/>
        <end position="444"/>
    </location>
</feature>
<dbReference type="EMBL" id="LR899011">
    <property type="protein sequence ID" value="CAD7086021.1"/>
    <property type="molecule type" value="Genomic_DNA"/>
</dbReference>
<evidence type="ECO:0000256" key="10">
    <source>
        <dbReference type="ARBA" id="ARBA00047298"/>
    </source>
</evidence>
<protein>
    <recommendedName>
        <fullName evidence="2">cGMP-dependent protein kinase</fullName>
        <ecNumber evidence="2">2.7.11.12</ecNumber>
    </recommendedName>
</protein>
<evidence type="ECO:0000259" key="14">
    <source>
        <dbReference type="PROSITE" id="PS50042"/>
    </source>
</evidence>
<evidence type="ECO:0000259" key="13">
    <source>
        <dbReference type="PROSITE" id="PS50011"/>
    </source>
</evidence>
<dbReference type="GO" id="GO:0005524">
    <property type="term" value="F:ATP binding"/>
    <property type="evidence" value="ECO:0007669"/>
    <property type="project" value="UniProtKB-KW"/>
</dbReference>
<keyword evidence="17" id="KW-1185">Reference proteome</keyword>
<dbReference type="Pfam" id="PF00069">
    <property type="entry name" value="Pkinase"/>
    <property type="match status" value="1"/>
</dbReference>
<dbReference type="PROSITE" id="PS00889">
    <property type="entry name" value="CNMP_BINDING_2"/>
    <property type="match status" value="1"/>
</dbReference>
<dbReference type="EC" id="2.7.11.12" evidence="2"/>
<dbReference type="InterPro" id="IPR018488">
    <property type="entry name" value="cNMP-bd_CS"/>
</dbReference>
<dbReference type="Gene3D" id="3.30.200.20">
    <property type="entry name" value="Phosphorylase Kinase, domain 1"/>
    <property type="match status" value="1"/>
</dbReference>
<accession>A0A7R8US96</accession>
<dbReference type="SMART" id="SM00100">
    <property type="entry name" value="cNMP"/>
    <property type="match status" value="2"/>
</dbReference>
<keyword evidence="9" id="KW-0142">cGMP-binding</keyword>
<evidence type="ECO:0000256" key="6">
    <source>
        <dbReference type="ARBA" id="ARBA00022741"/>
    </source>
</evidence>
<dbReference type="FunCoup" id="A0A7R8US96">
    <property type="interactions" value="17"/>
</dbReference>
<evidence type="ECO:0000313" key="16">
    <source>
        <dbReference type="EMBL" id="CAD7086021.1"/>
    </source>
</evidence>
<dbReference type="InterPro" id="IPR035014">
    <property type="entry name" value="STKc_cGK"/>
</dbReference>
<dbReference type="AlphaFoldDB" id="A0A7R8US96"/>
<dbReference type="GO" id="GO:0004692">
    <property type="term" value="F:cGMP-dependent protein kinase activity"/>
    <property type="evidence" value="ECO:0007669"/>
    <property type="project" value="UniProtKB-EC"/>
</dbReference>
<dbReference type="Proteomes" id="UP000594454">
    <property type="component" value="Chromosome 3"/>
</dbReference>
<feature type="domain" description="AGC-kinase C-terminal" evidence="15">
    <location>
        <begin position="846"/>
        <end position="896"/>
    </location>
</feature>
<dbReference type="InterPro" id="IPR014710">
    <property type="entry name" value="RmlC-like_jellyroll"/>
</dbReference>
<evidence type="ECO:0000259" key="15">
    <source>
        <dbReference type="PROSITE" id="PS51285"/>
    </source>
</evidence>
<feature type="domain" description="Cyclic nucleotide-binding" evidence="14">
    <location>
        <begin position="447"/>
        <end position="568"/>
    </location>
</feature>
<reference evidence="16 17" key="1">
    <citation type="submission" date="2020-11" db="EMBL/GenBank/DDBJ databases">
        <authorList>
            <person name="Wallbank WR R."/>
            <person name="Pardo Diaz C."/>
            <person name="Kozak K."/>
            <person name="Martin S."/>
            <person name="Jiggins C."/>
            <person name="Moest M."/>
            <person name="Warren A I."/>
            <person name="Generalovic N T."/>
            <person name="Byers J.R.P. K."/>
            <person name="Montejo-Kovacevich G."/>
            <person name="Yen C E."/>
        </authorList>
    </citation>
    <scope>NUCLEOTIDE SEQUENCE [LARGE SCALE GENOMIC DNA]</scope>
</reference>
<dbReference type="Gene3D" id="2.60.120.10">
    <property type="entry name" value="Jelly Rolls"/>
    <property type="match status" value="2"/>
</dbReference>
<dbReference type="InterPro" id="IPR018490">
    <property type="entry name" value="cNMP-bd_dom_sf"/>
</dbReference>